<dbReference type="Proteomes" id="UP001153076">
    <property type="component" value="Unassembled WGS sequence"/>
</dbReference>
<proteinExistence type="predicted"/>
<dbReference type="PANTHER" id="PTHR34835:SF90">
    <property type="entry name" value="AMINOTRANSFERASE-LIKE PLANT MOBILE DOMAIN-CONTAINING PROTEIN"/>
    <property type="match status" value="1"/>
</dbReference>
<dbReference type="AlphaFoldDB" id="A0A9Q1QCD3"/>
<sequence>MRTRLIPKRLARWLLETYDPWETSLKLPNGKLLIYEEDVHATLGLPMGPLEVREAKTSDNDIEYATFLEHWRQRWNIEKGGPPVGSMEYAIIERGGHGAEFIMDFIIYAISTCIIANANGTCHFHVLNSLRIVNDIHKYNLCAYVIKCLNDAVIEWKEDKTKFFTGPLLFLMLFYLDRVEFKAQKVERWFPTALN</sequence>
<comment type="caution">
    <text evidence="1">The sequence shown here is derived from an EMBL/GenBank/DDBJ whole genome shotgun (WGS) entry which is preliminary data.</text>
</comment>
<protein>
    <submittedName>
        <fullName evidence="1">Uncharacterized protein</fullName>
    </submittedName>
</protein>
<name>A0A9Q1QCD3_9CARY</name>
<reference evidence="1" key="1">
    <citation type="submission" date="2022-04" db="EMBL/GenBank/DDBJ databases">
        <title>Carnegiea gigantea Genome sequencing and assembly v2.</title>
        <authorList>
            <person name="Copetti D."/>
            <person name="Sanderson M.J."/>
            <person name="Burquez A."/>
            <person name="Wojciechowski M.F."/>
        </authorList>
    </citation>
    <scope>NUCLEOTIDE SEQUENCE</scope>
    <source>
        <strain evidence="1">SGP5-SGP5p</strain>
        <tissue evidence="1">Aerial part</tissue>
    </source>
</reference>
<evidence type="ECO:0000313" key="1">
    <source>
        <dbReference type="EMBL" id="KAJ8435690.1"/>
    </source>
</evidence>
<evidence type="ECO:0000313" key="2">
    <source>
        <dbReference type="Proteomes" id="UP001153076"/>
    </source>
</evidence>
<organism evidence="1 2">
    <name type="scientific">Carnegiea gigantea</name>
    <dbReference type="NCBI Taxonomy" id="171969"/>
    <lineage>
        <taxon>Eukaryota</taxon>
        <taxon>Viridiplantae</taxon>
        <taxon>Streptophyta</taxon>
        <taxon>Embryophyta</taxon>
        <taxon>Tracheophyta</taxon>
        <taxon>Spermatophyta</taxon>
        <taxon>Magnoliopsida</taxon>
        <taxon>eudicotyledons</taxon>
        <taxon>Gunneridae</taxon>
        <taxon>Pentapetalae</taxon>
        <taxon>Caryophyllales</taxon>
        <taxon>Cactineae</taxon>
        <taxon>Cactaceae</taxon>
        <taxon>Cactoideae</taxon>
        <taxon>Echinocereeae</taxon>
        <taxon>Carnegiea</taxon>
    </lineage>
</organism>
<dbReference type="EMBL" id="JAKOGI010000393">
    <property type="protein sequence ID" value="KAJ8435690.1"/>
    <property type="molecule type" value="Genomic_DNA"/>
</dbReference>
<gene>
    <name evidence="1" type="ORF">Cgig2_027280</name>
</gene>
<dbReference type="PANTHER" id="PTHR34835">
    <property type="entry name" value="OS07G0283600 PROTEIN-RELATED"/>
    <property type="match status" value="1"/>
</dbReference>
<keyword evidence="2" id="KW-1185">Reference proteome</keyword>
<dbReference type="OrthoDB" id="1001981at2759"/>
<accession>A0A9Q1QCD3</accession>